<organism evidence="1 2">
    <name type="scientific">Hoylesella loescheii DSM 19665 = JCM 12249 = ATCC 15930</name>
    <dbReference type="NCBI Taxonomy" id="1122985"/>
    <lineage>
        <taxon>Bacteria</taxon>
        <taxon>Pseudomonadati</taxon>
        <taxon>Bacteroidota</taxon>
        <taxon>Bacteroidia</taxon>
        <taxon>Bacteroidales</taxon>
        <taxon>Prevotellaceae</taxon>
        <taxon>Hoylesella</taxon>
    </lineage>
</organism>
<protein>
    <submittedName>
        <fullName evidence="1">Uncharacterized protein</fullName>
    </submittedName>
</protein>
<name>A0A069QJ42_HOYLO</name>
<accession>A0A069QJ42</accession>
<dbReference type="EMBL" id="JNGW01000078">
    <property type="protein sequence ID" value="KDR52074.1"/>
    <property type="molecule type" value="Genomic_DNA"/>
</dbReference>
<proteinExistence type="predicted"/>
<keyword evidence="2" id="KW-1185">Reference proteome</keyword>
<sequence>MMRFITRIKPQIGISSSFLKVCVKLGTYLQCTTFLLVKK</sequence>
<gene>
    <name evidence="1" type="ORF">HMPREF1991_01849</name>
</gene>
<reference evidence="1 2" key="1">
    <citation type="submission" date="2013-08" db="EMBL/GenBank/DDBJ databases">
        <authorList>
            <person name="Weinstock G."/>
            <person name="Sodergren E."/>
            <person name="Wylie T."/>
            <person name="Fulton L."/>
            <person name="Fulton R."/>
            <person name="Fronick C."/>
            <person name="O'Laughlin M."/>
            <person name="Godfrey J."/>
            <person name="Miner T."/>
            <person name="Herter B."/>
            <person name="Appelbaum E."/>
            <person name="Cordes M."/>
            <person name="Lek S."/>
            <person name="Wollam A."/>
            <person name="Pepin K.H."/>
            <person name="Palsikar V.B."/>
            <person name="Mitreva M."/>
            <person name="Wilson R.K."/>
        </authorList>
    </citation>
    <scope>NUCLEOTIDE SEQUENCE [LARGE SCALE GENOMIC DNA]</scope>
    <source>
        <strain evidence="1 2">ATCC 15930</strain>
    </source>
</reference>
<dbReference type="AlphaFoldDB" id="A0A069QJ42"/>
<dbReference type="Proteomes" id="UP000027442">
    <property type="component" value="Unassembled WGS sequence"/>
</dbReference>
<dbReference type="PATRIC" id="fig|1122985.7.peg.1925"/>
<dbReference type="HOGENOM" id="CLU_3314644_0_0_10"/>
<evidence type="ECO:0000313" key="2">
    <source>
        <dbReference type="Proteomes" id="UP000027442"/>
    </source>
</evidence>
<comment type="caution">
    <text evidence="1">The sequence shown here is derived from an EMBL/GenBank/DDBJ whole genome shotgun (WGS) entry which is preliminary data.</text>
</comment>
<evidence type="ECO:0000313" key="1">
    <source>
        <dbReference type="EMBL" id="KDR52074.1"/>
    </source>
</evidence>